<dbReference type="Proteomes" id="UP000297948">
    <property type="component" value="Unassembled WGS sequence"/>
</dbReference>
<dbReference type="PANTHER" id="PTHR45527">
    <property type="entry name" value="NONRIBOSOMAL PEPTIDE SYNTHETASE"/>
    <property type="match status" value="1"/>
</dbReference>
<keyword evidence="3" id="KW-0596">Phosphopantetheine</keyword>
<dbReference type="Gene3D" id="3.30.559.10">
    <property type="entry name" value="Chloramphenicol acetyltransferase-like domain"/>
    <property type="match status" value="1"/>
</dbReference>
<evidence type="ECO:0000313" key="6">
    <source>
        <dbReference type="EMBL" id="TGA81952.1"/>
    </source>
</evidence>
<dbReference type="GO" id="GO:0008610">
    <property type="term" value="P:lipid biosynthetic process"/>
    <property type="evidence" value="ECO:0007669"/>
    <property type="project" value="UniProtKB-ARBA"/>
</dbReference>
<keyword evidence="4" id="KW-0597">Phosphoprotein</keyword>
<dbReference type="PANTHER" id="PTHR45527:SF1">
    <property type="entry name" value="FATTY ACID SYNTHASE"/>
    <property type="match status" value="1"/>
</dbReference>
<dbReference type="InterPro" id="IPR020806">
    <property type="entry name" value="PKS_PP-bd"/>
</dbReference>
<dbReference type="AlphaFoldDB" id="A0A4Z0FP87"/>
<dbReference type="GO" id="GO:0072330">
    <property type="term" value="P:monocarboxylic acid biosynthetic process"/>
    <property type="evidence" value="ECO:0007669"/>
    <property type="project" value="UniProtKB-ARBA"/>
</dbReference>
<sequence length="234" mass="25726">RPPRGSTEAILCHLFAEALDLPQVGAEDNFFELGGHSLLATRLAARVRTRLGVELPVRTLFQTPTAAGLARELGSAGEVRPPLEPVDRPDPLPLSYAQRRLWFLYRLDGPSPMYNIPLAVRLTGRLDRQALRDALADVVERHEALRTVFPETAGVPRQRILEGPAARPTLEEHTIDRSEERAAVASAARYAFDLAHEIPLRATLLVLGPRECVLVLVVHHIAADGWSLGVLGED</sequence>
<dbReference type="FunFam" id="1.10.1200.10:FF:000016">
    <property type="entry name" value="Non-ribosomal peptide synthase"/>
    <property type="match status" value="1"/>
</dbReference>
<dbReference type="InterPro" id="IPR006162">
    <property type="entry name" value="Ppantetheine_attach_site"/>
</dbReference>
<dbReference type="Gene3D" id="1.10.1200.10">
    <property type="entry name" value="ACP-like"/>
    <property type="match status" value="1"/>
</dbReference>
<dbReference type="PROSITE" id="PS00012">
    <property type="entry name" value="PHOSPHOPANTETHEINE"/>
    <property type="match status" value="1"/>
</dbReference>
<proteinExistence type="inferred from homology"/>
<protein>
    <recommendedName>
        <fullName evidence="5">Carrier domain-containing protein</fullName>
    </recommendedName>
</protein>
<keyword evidence="7" id="KW-1185">Reference proteome</keyword>
<dbReference type="OrthoDB" id="2472181at2"/>
<dbReference type="GO" id="GO:0043041">
    <property type="term" value="P:amino acid activation for nonribosomal peptide biosynthetic process"/>
    <property type="evidence" value="ECO:0007669"/>
    <property type="project" value="TreeGrafter"/>
</dbReference>
<gene>
    <name evidence="6" type="ORF">E4099_32610</name>
</gene>
<dbReference type="InterPro" id="IPR036736">
    <property type="entry name" value="ACP-like_sf"/>
</dbReference>
<dbReference type="GO" id="GO:0031177">
    <property type="term" value="F:phosphopantetheine binding"/>
    <property type="evidence" value="ECO:0007669"/>
    <property type="project" value="InterPro"/>
</dbReference>
<dbReference type="PROSITE" id="PS50075">
    <property type="entry name" value="CARRIER"/>
    <property type="match status" value="1"/>
</dbReference>
<dbReference type="GO" id="GO:0005829">
    <property type="term" value="C:cytosol"/>
    <property type="evidence" value="ECO:0007669"/>
    <property type="project" value="TreeGrafter"/>
</dbReference>
<comment type="cofactor">
    <cofactor evidence="1">
        <name>pantetheine 4'-phosphate</name>
        <dbReference type="ChEBI" id="CHEBI:47942"/>
    </cofactor>
</comment>
<reference evidence="6 7" key="1">
    <citation type="submission" date="2019-03" db="EMBL/GenBank/DDBJ databases">
        <authorList>
            <person name="Gonzalez-Pimentel J.L."/>
        </authorList>
    </citation>
    <scope>NUCLEOTIDE SEQUENCE [LARGE SCALE GENOMIC DNA]</scope>
    <source>
        <strain evidence="6 7">JCM 31289</strain>
    </source>
</reference>
<dbReference type="GO" id="GO:0044550">
    <property type="term" value="P:secondary metabolite biosynthetic process"/>
    <property type="evidence" value="ECO:0007669"/>
    <property type="project" value="TreeGrafter"/>
</dbReference>
<comment type="caution">
    <text evidence="6">The sequence shown here is derived from an EMBL/GenBank/DDBJ whole genome shotgun (WGS) entry which is preliminary data.</text>
</comment>
<dbReference type="Pfam" id="PF00668">
    <property type="entry name" value="Condensation"/>
    <property type="match status" value="1"/>
</dbReference>
<feature type="domain" description="Carrier" evidence="5">
    <location>
        <begin position="2"/>
        <end position="77"/>
    </location>
</feature>
<evidence type="ECO:0000313" key="7">
    <source>
        <dbReference type="Proteomes" id="UP000297948"/>
    </source>
</evidence>
<dbReference type="SMART" id="SM00823">
    <property type="entry name" value="PKS_PP"/>
    <property type="match status" value="1"/>
</dbReference>
<dbReference type="InterPro" id="IPR009081">
    <property type="entry name" value="PP-bd_ACP"/>
</dbReference>
<dbReference type="InterPro" id="IPR001242">
    <property type="entry name" value="Condensation_dom"/>
</dbReference>
<evidence type="ECO:0000259" key="5">
    <source>
        <dbReference type="PROSITE" id="PS50075"/>
    </source>
</evidence>
<evidence type="ECO:0000256" key="1">
    <source>
        <dbReference type="ARBA" id="ARBA00001957"/>
    </source>
</evidence>
<accession>A0A4Z0FP87</accession>
<dbReference type="InterPro" id="IPR023213">
    <property type="entry name" value="CAT-like_dom_sf"/>
</dbReference>
<comment type="similarity">
    <text evidence="2">Belongs to the ATP-dependent AMP-binding enzyme family.</text>
</comment>
<dbReference type="SUPFAM" id="SSF47336">
    <property type="entry name" value="ACP-like"/>
    <property type="match status" value="1"/>
</dbReference>
<evidence type="ECO:0000256" key="3">
    <source>
        <dbReference type="ARBA" id="ARBA00022450"/>
    </source>
</evidence>
<dbReference type="Pfam" id="PF00550">
    <property type="entry name" value="PP-binding"/>
    <property type="match status" value="1"/>
</dbReference>
<dbReference type="SUPFAM" id="SSF52777">
    <property type="entry name" value="CoA-dependent acyltransferases"/>
    <property type="match status" value="1"/>
</dbReference>
<organism evidence="6 7">
    <name type="scientific">Streptomyces palmae</name>
    <dbReference type="NCBI Taxonomy" id="1701085"/>
    <lineage>
        <taxon>Bacteria</taxon>
        <taxon>Bacillati</taxon>
        <taxon>Actinomycetota</taxon>
        <taxon>Actinomycetes</taxon>
        <taxon>Kitasatosporales</taxon>
        <taxon>Streptomycetaceae</taxon>
        <taxon>Streptomyces</taxon>
    </lineage>
</organism>
<evidence type="ECO:0000256" key="2">
    <source>
        <dbReference type="ARBA" id="ARBA00006432"/>
    </source>
</evidence>
<feature type="non-terminal residue" evidence="6">
    <location>
        <position position="1"/>
    </location>
</feature>
<name>A0A4Z0FP87_9ACTN</name>
<dbReference type="GO" id="GO:0017000">
    <property type="term" value="P:antibiotic biosynthetic process"/>
    <property type="evidence" value="ECO:0007669"/>
    <property type="project" value="UniProtKB-ARBA"/>
</dbReference>
<feature type="non-terminal residue" evidence="6">
    <location>
        <position position="234"/>
    </location>
</feature>
<dbReference type="GO" id="GO:0003824">
    <property type="term" value="F:catalytic activity"/>
    <property type="evidence" value="ECO:0007669"/>
    <property type="project" value="InterPro"/>
</dbReference>
<dbReference type="EMBL" id="SRID01000775">
    <property type="protein sequence ID" value="TGA81952.1"/>
    <property type="molecule type" value="Genomic_DNA"/>
</dbReference>
<dbReference type="RefSeq" id="WP_135342673.1">
    <property type="nucleotide sequence ID" value="NZ_SRID01000775.1"/>
</dbReference>
<evidence type="ECO:0000256" key="4">
    <source>
        <dbReference type="ARBA" id="ARBA00022553"/>
    </source>
</evidence>